<proteinExistence type="predicted"/>
<organism evidence="1 2">
    <name type="scientific">Truepera radiovictrix (strain DSM 17093 / CIP 108686 / LMG 22925 / RQ-24)</name>
    <dbReference type="NCBI Taxonomy" id="649638"/>
    <lineage>
        <taxon>Bacteria</taxon>
        <taxon>Thermotogati</taxon>
        <taxon>Deinococcota</taxon>
        <taxon>Deinococci</taxon>
        <taxon>Trueperales</taxon>
        <taxon>Trueperaceae</taxon>
        <taxon>Truepera</taxon>
    </lineage>
</organism>
<dbReference type="SUPFAM" id="SSF50969">
    <property type="entry name" value="YVTN repeat-like/Quinoprotein amine dehydrogenase"/>
    <property type="match status" value="1"/>
</dbReference>
<dbReference type="KEGG" id="tra:Trad_1806"/>
<reference evidence="1 2" key="2">
    <citation type="journal article" date="2011" name="Stand. Genomic Sci.">
        <title>Complete genome sequence of Truepera radiovictrix type strain (RQ-24).</title>
        <authorList>
            <person name="Ivanova N."/>
            <person name="Rohde C."/>
            <person name="Munk C."/>
            <person name="Nolan M."/>
            <person name="Lucas S."/>
            <person name="Del Rio T.G."/>
            <person name="Tice H."/>
            <person name="Deshpande S."/>
            <person name="Cheng J.F."/>
            <person name="Tapia R."/>
            <person name="Han C."/>
            <person name="Goodwin L."/>
            <person name="Pitluck S."/>
            <person name="Liolios K."/>
            <person name="Mavromatis K."/>
            <person name="Mikhailova N."/>
            <person name="Pati A."/>
            <person name="Chen A."/>
            <person name="Palaniappan K."/>
            <person name="Land M."/>
            <person name="Hauser L."/>
            <person name="Chang Y.J."/>
            <person name="Jeffries C.D."/>
            <person name="Brambilla E."/>
            <person name="Rohde M."/>
            <person name="Goker M."/>
            <person name="Tindall B.J."/>
            <person name="Woyke T."/>
            <person name="Bristow J."/>
            <person name="Eisen J.A."/>
            <person name="Markowitz V."/>
            <person name="Hugenholtz P."/>
            <person name="Kyrpides N.C."/>
            <person name="Klenk H.P."/>
            <person name="Lapidus A."/>
        </authorList>
    </citation>
    <scope>NUCLEOTIDE SEQUENCE [LARGE SCALE GENOMIC DNA]</scope>
    <source>
        <strain evidence="2">DSM 17093 / CIP 108686 / LMG 22925 / RQ-24</strain>
    </source>
</reference>
<dbReference type="RefSeq" id="WP_013178290.1">
    <property type="nucleotide sequence ID" value="NC_014221.1"/>
</dbReference>
<dbReference type="HOGENOM" id="CLU_1034200_0_0_0"/>
<dbReference type="AlphaFoldDB" id="D7CQE0"/>
<sequence>MRVWEVASGRLSSALARATPGGRQVDAHMWLGGAPVIGVHYEDRLELMSGVTGETLARLPLPPRAAFLESLHASADNTRLLGGFGEDGLALWDLGAGVLLAHVTGDAYEAVGFAPEGQYAVSFERRSRTVTLRDPQTLEPRRALGNGAVVPLRVVAEAHFVDQTRYRVTGTLTFGDDPPVPYEGEVLGNETQVYLNPQGQPEGAFAPLMSCVCPEPATLSARFRYRGRAWHLRATPHPEGGEAWFAELSETTHTAVGAWAHAVRLRKVP</sequence>
<accession>D7CQE0</accession>
<evidence type="ECO:0000313" key="1">
    <source>
        <dbReference type="EMBL" id="ADI14924.1"/>
    </source>
</evidence>
<evidence type="ECO:0000313" key="2">
    <source>
        <dbReference type="Proteomes" id="UP000000379"/>
    </source>
</evidence>
<gene>
    <name evidence="1" type="ordered locus">Trad_1806</name>
</gene>
<protein>
    <recommendedName>
        <fullName evidence="3">WD40 repeat, subgroup</fullName>
    </recommendedName>
</protein>
<reference evidence="2" key="1">
    <citation type="submission" date="2010-05" db="EMBL/GenBank/DDBJ databases">
        <title>The complete genome of Truepera radiovictris DSM 17093.</title>
        <authorList>
            <consortium name="US DOE Joint Genome Institute (JGI-PGF)"/>
            <person name="Lucas S."/>
            <person name="Copeland A."/>
            <person name="Lapidus A."/>
            <person name="Glavina del Rio T."/>
            <person name="Dalin E."/>
            <person name="Tice H."/>
            <person name="Bruce D."/>
            <person name="Goodwin L."/>
            <person name="Pitluck S."/>
            <person name="Kyrpides N."/>
            <person name="Mavromatis K."/>
            <person name="Ovchinnikova G."/>
            <person name="Munk A.C."/>
            <person name="Detter J.C."/>
            <person name="Han C."/>
            <person name="Tapia R."/>
            <person name="Land M."/>
            <person name="Hauser L."/>
            <person name="Markowitz V."/>
            <person name="Cheng J.-F."/>
            <person name="Hugenholtz P."/>
            <person name="Woyke T."/>
            <person name="Wu D."/>
            <person name="Tindall B."/>
            <person name="Pomrenke H.G."/>
            <person name="Brambilla E."/>
            <person name="Klenk H.-P."/>
            <person name="Eisen J.A."/>
        </authorList>
    </citation>
    <scope>NUCLEOTIDE SEQUENCE [LARGE SCALE GENOMIC DNA]</scope>
    <source>
        <strain evidence="2">DSM 17093 / CIP 108686 / LMG 22925 / RQ-24</strain>
    </source>
</reference>
<evidence type="ECO:0008006" key="3">
    <source>
        <dbReference type="Google" id="ProtNLM"/>
    </source>
</evidence>
<dbReference type="InterPro" id="IPR011044">
    <property type="entry name" value="Quino_amine_DH_bsu"/>
</dbReference>
<dbReference type="EMBL" id="CP002049">
    <property type="protein sequence ID" value="ADI14924.1"/>
    <property type="molecule type" value="Genomic_DNA"/>
</dbReference>
<keyword evidence="2" id="KW-1185">Reference proteome</keyword>
<name>D7CQE0_TRURR</name>
<dbReference type="Proteomes" id="UP000000379">
    <property type="component" value="Chromosome"/>
</dbReference>